<organism evidence="1 2">
    <name type="scientific">Polynucleobacter kasalickyi</name>
    <dbReference type="NCBI Taxonomy" id="1938817"/>
    <lineage>
        <taxon>Bacteria</taxon>
        <taxon>Pseudomonadati</taxon>
        <taxon>Pseudomonadota</taxon>
        <taxon>Betaproteobacteria</taxon>
        <taxon>Burkholderiales</taxon>
        <taxon>Burkholderiaceae</taxon>
        <taxon>Polynucleobacter</taxon>
    </lineage>
</organism>
<keyword evidence="2" id="KW-1185">Reference proteome</keyword>
<gene>
    <name evidence="1" type="ORF">SAMN06296008_11629</name>
</gene>
<dbReference type="STRING" id="1938817.SAMN06296008_11629"/>
<dbReference type="EMBL" id="FWXJ01000016">
    <property type="protein sequence ID" value="SMC77241.1"/>
    <property type="molecule type" value="Genomic_DNA"/>
</dbReference>
<dbReference type="Proteomes" id="UP000192708">
    <property type="component" value="Unassembled WGS sequence"/>
</dbReference>
<accession>A0A1W2BWH4</accession>
<name>A0A1W2BWH4_9BURK</name>
<evidence type="ECO:0000313" key="1">
    <source>
        <dbReference type="EMBL" id="SMC77241.1"/>
    </source>
</evidence>
<evidence type="ECO:0000313" key="2">
    <source>
        <dbReference type="Proteomes" id="UP000192708"/>
    </source>
</evidence>
<dbReference type="AlphaFoldDB" id="A0A1W2BWH4"/>
<protein>
    <submittedName>
        <fullName evidence="1">Uncharacterized protein</fullName>
    </submittedName>
</protein>
<sequence>MKRVIVAILIVICSVLAWQMLSIIKIKVVGQSRLIGLLMTEVEIPFLQSL</sequence>
<proteinExistence type="predicted"/>
<dbReference type="OrthoDB" id="6716943at2"/>
<dbReference type="RefSeq" id="WP_159460905.1">
    <property type="nucleotide sequence ID" value="NZ_FWXJ01000016.1"/>
</dbReference>
<reference evidence="1 2" key="1">
    <citation type="submission" date="2017-04" db="EMBL/GenBank/DDBJ databases">
        <authorList>
            <person name="Afonso C.L."/>
            <person name="Miller P.J."/>
            <person name="Scott M.A."/>
            <person name="Spackman E."/>
            <person name="Goraichik I."/>
            <person name="Dimitrov K.M."/>
            <person name="Suarez D.L."/>
            <person name="Swayne D.E."/>
        </authorList>
    </citation>
    <scope>NUCLEOTIDE SEQUENCE [LARGE SCALE GENOMIC DNA]</scope>
    <source>
        <strain evidence="1 2">VK13</strain>
    </source>
</reference>